<evidence type="ECO:0000313" key="6">
    <source>
        <dbReference type="EMBL" id="MDT0575290.1"/>
    </source>
</evidence>
<dbReference type="InterPro" id="IPR030390">
    <property type="entry name" value="MeTrfase_TrmA_AS"/>
</dbReference>
<dbReference type="Gene3D" id="3.40.50.150">
    <property type="entry name" value="Vaccinia Virus protein VP39"/>
    <property type="match status" value="1"/>
</dbReference>
<dbReference type="PANTHER" id="PTHR11061">
    <property type="entry name" value="RNA M5U METHYLTRANSFERASE"/>
    <property type="match status" value="1"/>
</dbReference>
<dbReference type="Gene3D" id="2.40.50.1070">
    <property type="match status" value="1"/>
</dbReference>
<feature type="active site" evidence="5">
    <location>
        <position position="362"/>
    </location>
</feature>
<evidence type="ECO:0000313" key="7">
    <source>
        <dbReference type="Proteomes" id="UP001259803"/>
    </source>
</evidence>
<comment type="caution">
    <text evidence="6">The sequence shown here is derived from an EMBL/GenBank/DDBJ whole genome shotgun (WGS) entry which is preliminary data.</text>
</comment>
<protein>
    <submittedName>
        <fullName evidence="6">Class I SAM-dependent RNA methyltransferase</fullName>
    </submittedName>
</protein>
<dbReference type="SUPFAM" id="SSF53335">
    <property type="entry name" value="S-adenosyl-L-methionine-dependent methyltransferases"/>
    <property type="match status" value="1"/>
</dbReference>
<dbReference type="InterPro" id="IPR010280">
    <property type="entry name" value="U5_MeTrfase_fam"/>
</dbReference>
<reference evidence="6 7" key="1">
    <citation type="submission" date="2023-09" db="EMBL/GenBank/DDBJ databases">
        <authorList>
            <person name="Rey-Velasco X."/>
        </authorList>
    </citation>
    <scope>NUCLEOTIDE SEQUENCE [LARGE SCALE GENOMIC DNA]</scope>
    <source>
        <strain evidence="6 7">F390</strain>
    </source>
</reference>
<keyword evidence="7" id="KW-1185">Reference proteome</keyword>
<keyword evidence="1 4" id="KW-0489">Methyltransferase</keyword>
<gene>
    <name evidence="6" type="ORF">RM533_03730</name>
</gene>
<dbReference type="GO" id="GO:0008168">
    <property type="term" value="F:methyltransferase activity"/>
    <property type="evidence" value="ECO:0007669"/>
    <property type="project" value="UniProtKB-KW"/>
</dbReference>
<accession>A0ABU2ZFB8</accession>
<dbReference type="InterPro" id="IPR029063">
    <property type="entry name" value="SAM-dependent_MTases_sf"/>
</dbReference>
<name>A0ABU2ZFB8_9SPHN</name>
<feature type="binding site" evidence="4">
    <location>
        <position position="265"/>
    </location>
    <ligand>
        <name>S-adenosyl-L-methionine</name>
        <dbReference type="ChEBI" id="CHEBI:59789"/>
    </ligand>
</feature>
<dbReference type="RefSeq" id="WP_311339864.1">
    <property type="nucleotide sequence ID" value="NZ_JAVRHS010000002.1"/>
</dbReference>
<feature type="binding site" evidence="4">
    <location>
        <position position="238"/>
    </location>
    <ligand>
        <name>S-adenosyl-L-methionine</name>
        <dbReference type="ChEBI" id="CHEBI:59789"/>
    </ligand>
</feature>
<evidence type="ECO:0000256" key="3">
    <source>
        <dbReference type="ARBA" id="ARBA00022691"/>
    </source>
</evidence>
<feature type="active site" description="Nucleophile" evidence="4">
    <location>
        <position position="362"/>
    </location>
</feature>
<evidence type="ECO:0000256" key="1">
    <source>
        <dbReference type="ARBA" id="ARBA00022603"/>
    </source>
</evidence>
<keyword evidence="2 4" id="KW-0808">Transferase</keyword>
<dbReference type="PROSITE" id="PS01230">
    <property type="entry name" value="TRMA_1"/>
    <property type="match status" value="1"/>
</dbReference>
<dbReference type="Pfam" id="PF05958">
    <property type="entry name" value="tRNA_U5-meth_tr"/>
    <property type="match status" value="1"/>
</dbReference>
<dbReference type="EMBL" id="JAVRHS010000002">
    <property type="protein sequence ID" value="MDT0575290.1"/>
    <property type="molecule type" value="Genomic_DNA"/>
</dbReference>
<feature type="binding site" evidence="4">
    <location>
        <position position="290"/>
    </location>
    <ligand>
        <name>S-adenosyl-L-methionine</name>
        <dbReference type="ChEBI" id="CHEBI:59789"/>
    </ligand>
</feature>
<feature type="binding site" evidence="4">
    <location>
        <position position="336"/>
    </location>
    <ligand>
        <name>S-adenosyl-L-methionine</name>
        <dbReference type="ChEBI" id="CHEBI:59789"/>
    </ligand>
</feature>
<dbReference type="PROSITE" id="PS51687">
    <property type="entry name" value="SAM_MT_RNA_M5U"/>
    <property type="match status" value="1"/>
</dbReference>
<evidence type="ECO:0000256" key="4">
    <source>
        <dbReference type="PROSITE-ProRule" id="PRU01024"/>
    </source>
</evidence>
<sequence>MSASETILRIAAKGDGVTETGRHVPLTAPGDNIAADGSVIAGVHHQQPPCRHFPECGGCQLQQLDEESWRGFVTDRVVNAAQGQGVEPVTLEPAALSPPRSRRRATLHVEGRGKDVRIGFRQARSHRIVDMMQCEILTPDLFALIAPLRQMFRELRLRRLACDINLAEADQGVDCGIKGWRPDGLAQTEQVIAFAQANGLARLTLDDGYGAEAHWEPDRVTITLAGVTVPMPPGAFLQPTREGEQALTSAATSYLDGAGTVADLFAGLGTFAFALSPPQSAKGTKVLAAEAARDLSLACRQAADRHGARVFCQHRDLFRNPLLPDELDRFAAVLIDPPRAGAREQVERLAESRVERICYISCNPSSWARDAAVLVAAGWRLEKLRPVGQFRWSTHVELASLFVR</sequence>
<proteinExistence type="inferred from homology"/>
<dbReference type="Proteomes" id="UP001259803">
    <property type="component" value="Unassembled WGS sequence"/>
</dbReference>
<keyword evidence="3 4" id="KW-0949">S-adenosyl-L-methionine</keyword>
<dbReference type="GO" id="GO:0032259">
    <property type="term" value="P:methylation"/>
    <property type="evidence" value="ECO:0007669"/>
    <property type="project" value="UniProtKB-KW"/>
</dbReference>
<comment type="similarity">
    <text evidence="4">Belongs to the class I-like SAM-binding methyltransferase superfamily. RNA M5U methyltransferase family.</text>
</comment>
<organism evidence="6 7">
    <name type="scientific">Croceicoccus esteveae</name>
    <dbReference type="NCBI Taxonomy" id="3075597"/>
    <lineage>
        <taxon>Bacteria</taxon>
        <taxon>Pseudomonadati</taxon>
        <taxon>Pseudomonadota</taxon>
        <taxon>Alphaproteobacteria</taxon>
        <taxon>Sphingomonadales</taxon>
        <taxon>Erythrobacteraceae</taxon>
        <taxon>Croceicoccus</taxon>
    </lineage>
</organism>
<evidence type="ECO:0000256" key="5">
    <source>
        <dbReference type="PROSITE-ProRule" id="PRU10015"/>
    </source>
</evidence>
<dbReference type="PANTHER" id="PTHR11061:SF49">
    <property type="entry name" value="23S RRNA (URACIL(1939)-C(5))-METHYLTRANSFERASE RLMD"/>
    <property type="match status" value="1"/>
</dbReference>
<evidence type="ECO:0000256" key="2">
    <source>
        <dbReference type="ARBA" id="ARBA00022679"/>
    </source>
</evidence>